<organism evidence="2 3">
    <name type="scientific">Glomus cerebriforme</name>
    <dbReference type="NCBI Taxonomy" id="658196"/>
    <lineage>
        <taxon>Eukaryota</taxon>
        <taxon>Fungi</taxon>
        <taxon>Fungi incertae sedis</taxon>
        <taxon>Mucoromycota</taxon>
        <taxon>Glomeromycotina</taxon>
        <taxon>Glomeromycetes</taxon>
        <taxon>Glomerales</taxon>
        <taxon>Glomeraceae</taxon>
        <taxon>Glomus</taxon>
    </lineage>
</organism>
<dbReference type="PROSITE" id="PS51886">
    <property type="entry name" value="TLDC"/>
    <property type="match status" value="1"/>
</dbReference>
<evidence type="ECO:0000313" key="2">
    <source>
        <dbReference type="EMBL" id="RIA94055.1"/>
    </source>
</evidence>
<evidence type="ECO:0000313" key="3">
    <source>
        <dbReference type="Proteomes" id="UP000265703"/>
    </source>
</evidence>
<sequence>MIPGYRPTLNVYTPRYSKCDNFGSSIINQKHFALFASWIDRKVKNSMYIKDAPYEFNRILRASWNGYDAASFHDKCNNKGANIVVIKIKNSNQIVGGYNPLDWNGVGWKNTADSFIFSFDNYKNSKTGKFGKVINTQRAVQSDPKKGPIFGSELSVNNNRGFSYVRNFYPDIDIPQQFIIENYEVFQIKKKNMKHSPVQCCLV</sequence>
<accession>A0A397TC85</accession>
<dbReference type="InterPro" id="IPR006571">
    <property type="entry name" value="TLDc_dom"/>
</dbReference>
<reference evidence="2 3" key="1">
    <citation type="submission" date="2018-06" db="EMBL/GenBank/DDBJ databases">
        <title>Comparative genomics reveals the genomic features of Rhizophagus irregularis, R. cerebriforme, R. diaphanum and Gigaspora rosea, and their symbiotic lifestyle signature.</title>
        <authorList>
            <person name="Morin E."/>
            <person name="San Clemente H."/>
            <person name="Chen E.C.H."/>
            <person name="De La Providencia I."/>
            <person name="Hainaut M."/>
            <person name="Kuo A."/>
            <person name="Kohler A."/>
            <person name="Murat C."/>
            <person name="Tang N."/>
            <person name="Roy S."/>
            <person name="Loubradou J."/>
            <person name="Henrissat B."/>
            <person name="Grigoriev I.V."/>
            <person name="Corradi N."/>
            <person name="Roux C."/>
            <person name="Martin F.M."/>
        </authorList>
    </citation>
    <scope>NUCLEOTIDE SEQUENCE [LARGE SCALE GENOMIC DNA]</scope>
    <source>
        <strain evidence="2 3">DAOM 227022</strain>
    </source>
</reference>
<dbReference type="Pfam" id="PF07534">
    <property type="entry name" value="TLD"/>
    <property type="match status" value="1"/>
</dbReference>
<name>A0A397TC85_9GLOM</name>
<keyword evidence="3" id="KW-1185">Reference proteome</keyword>
<comment type="caution">
    <text evidence="2">The sequence shown here is derived from an EMBL/GenBank/DDBJ whole genome shotgun (WGS) entry which is preliminary data.</text>
</comment>
<gene>
    <name evidence="2" type="ORF">C1645_761019</name>
</gene>
<proteinExistence type="predicted"/>
<dbReference type="EMBL" id="QKYT01000091">
    <property type="protein sequence ID" value="RIA94055.1"/>
    <property type="molecule type" value="Genomic_DNA"/>
</dbReference>
<evidence type="ECO:0000259" key="1">
    <source>
        <dbReference type="PROSITE" id="PS51886"/>
    </source>
</evidence>
<feature type="domain" description="TLDc" evidence="1">
    <location>
        <begin position="25"/>
        <end position="189"/>
    </location>
</feature>
<dbReference type="Proteomes" id="UP000265703">
    <property type="component" value="Unassembled WGS sequence"/>
</dbReference>
<dbReference type="AlphaFoldDB" id="A0A397TC85"/>
<dbReference type="OrthoDB" id="2436104at2759"/>
<protein>
    <recommendedName>
        <fullName evidence="1">TLDc domain-containing protein</fullName>
    </recommendedName>
</protein>